<dbReference type="EMBL" id="JAUTXU010000005">
    <property type="protein sequence ID" value="KAK3724396.1"/>
    <property type="molecule type" value="Genomic_DNA"/>
</dbReference>
<accession>A0ACC3NWY3</accession>
<organism evidence="1 2">
    <name type="scientific">Vermiconidia calcicola</name>
    <dbReference type="NCBI Taxonomy" id="1690605"/>
    <lineage>
        <taxon>Eukaryota</taxon>
        <taxon>Fungi</taxon>
        <taxon>Dikarya</taxon>
        <taxon>Ascomycota</taxon>
        <taxon>Pezizomycotina</taxon>
        <taxon>Dothideomycetes</taxon>
        <taxon>Dothideomycetidae</taxon>
        <taxon>Mycosphaerellales</taxon>
        <taxon>Extremaceae</taxon>
        <taxon>Vermiconidia</taxon>
    </lineage>
</organism>
<evidence type="ECO:0000313" key="2">
    <source>
        <dbReference type="Proteomes" id="UP001281147"/>
    </source>
</evidence>
<protein>
    <submittedName>
        <fullName evidence="1">Uncharacterized protein</fullName>
    </submittedName>
</protein>
<proteinExistence type="predicted"/>
<name>A0ACC3NWY3_9PEZI</name>
<keyword evidence="2" id="KW-1185">Reference proteome</keyword>
<dbReference type="Proteomes" id="UP001281147">
    <property type="component" value="Unassembled WGS sequence"/>
</dbReference>
<sequence>MPTYLLHGFRWPRPLVRVHIILQNIDDAAAEWLVAPKTTLALLKNFNQLYPECMEYLPRLRFVEQYDPNDSSASATSQPYAYVADMVEEVKLGVEIDDVRGRGLNNEQWTAIMELRDKLAPDEKVGWYIVVCGDEERLVPPSTESTSSVSAGAGGGETPHRLSESPSAQREISFEDNKPPTPPKAEVKEPKGVKKLFSNASLRLGRKKSRDPVTNREASRSRSRLTKQPSYASYDAGLPPIPRATPSPGGAQQTNGEAAAFSFGNGDGGSSKPSSTDPSVGTPSNDQLPEAAHYPRIRHNGTNPSSPVVLTDGDNHPDCEPKLKYRRSSIVPDYRHSMYPGELEHTNSTNMPVFTPGYTGTGSSQRNSEVPQVFSQKPVSANPKTSSRRNSEAPVPAQTNGNAPRVSDVSANGRRRSVSAESNRNGVYSYPPARSGAVSPMTYRSSSPVGARNGAVSPIAVRSSSPNLRSPLSRDSNTLAALQGQQTPAQQRANRDSSTLAALQGQQTPAQQKVSARRQAQALSLDTQVATVAQQQQNGAEDIPDEDSEEIISLSPAARAPATRFKRRSTLLSNSASGSNLHLDQQVPGPTLDTVLENGDGKSPAVSQTVRPEDLVAMNLENAFDRL</sequence>
<gene>
    <name evidence="1" type="ORF">LTR37_001020</name>
</gene>
<comment type="caution">
    <text evidence="1">The sequence shown here is derived from an EMBL/GenBank/DDBJ whole genome shotgun (WGS) entry which is preliminary data.</text>
</comment>
<reference evidence="1" key="1">
    <citation type="submission" date="2023-07" db="EMBL/GenBank/DDBJ databases">
        <title>Black Yeasts Isolated from many extreme environments.</title>
        <authorList>
            <person name="Coleine C."/>
            <person name="Stajich J.E."/>
            <person name="Selbmann L."/>
        </authorList>
    </citation>
    <scope>NUCLEOTIDE SEQUENCE</scope>
    <source>
        <strain evidence="1">CCFEE 5714</strain>
    </source>
</reference>
<evidence type="ECO:0000313" key="1">
    <source>
        <dbReference type="EMBL" id="KAK3724396.1"/>
    </source>
</evidence>